<organism evidence="8 9">
    <name type="scientific">Papilio machaon</name>
    <name type="common">Old World swallowtail butterfly</name>
    <dbReference type="NCBI Taxonomy" id="76193"/>
    <lineage>
        <taxon>Eukaryota</taxon>
        <taxon>Metazoa</taxon>
        <taxon>Ecdysozoa</taxon>
        <taxon>Arthropoda</taxon>
        <taxon>Hexapoda</taxon>
        <taxon>Insecta</taxon>
        <taxon>Pterygota</taxon>
        <taxon>Neoptera</taxon>
        <taxon>Endopterygota</taxon>
        <taxon>Lepidoptera</taxon>
        <taxon>Glossata</taxon>
        <taxon>Ditrysia</taxon>
        <taxon>Papilionoidea</taxon>
        <taxon>Papilionidae</taxon>
        <taxon>Papilioninae</taxon>
        <taxon>Papilio</taxon>
    </lineage>
</organism>
<evidence type="ECO:0000256" key="2">
    <source>
        <dbReference type="ARBA" id="ARBA00007664"/>
    </source>
</evidence>
<keyword evidence="6" id="KW-1015">Disulfide bond</keyword>
<evidence type="ECO:0000256" key="6">
    <source>
        <dbReference type="ARBA" id="ARBA00023157"/>
    </source>
</evidence>
<evidence type="ECO:0000256" key="3">
    <source>
        <dbReference type="ARBA" id="ARBA00022670"/>
    </source>
</evidence>
<dbReference type="STRING" id="76193.A0A194QQG0"/>
<dbReference type="SUPFAM" id="SSF50494">
    <property type="entry name" value="Trypsin-like serine proteases"/>
    <property type="match status" value="1"/>
</dbReference>
<accession>A0A194QQG0</accession>
<evidence type="ECO:0000256" key="4">
    <source>
        <dbReference type="ARBA" id="ARBA00022801"/>
    </source>
</evidence>
<keyword evidence="5" id="KW-0720">Serine protease</keyword>
<dbReference type="InParanoid" id="A0A194QQG0"/>
<feature type="domain" description="Peptidase S1" evidence="7">
    <location>
        <begin position="1"/>
        <end position="204"/>
    </location>
</feature>
<dbReference type="AlphaFoldDB" id="A0A194QQG0"/>
<evidence type="ECO:0000313" key="9">
    <source>
        <dbReference type="Proteomes" id="UP000053240"/>
    </source>
</evidence>
<sequence>MICVKSTNPHWASVVDYGLVTPKLGTSIAQYRVTVGTDDALEGGVDYDIDETIIHPKYNKDNNDCDVLVIKIKDKLTFNDRVQKIEMASQDLEIVDGSMLDTMGFGWTNPADENSFSKQLLRVTIPYVNQNDCKKIFPKLTSTMMCAGGTNKDSCKGDSGGPLTYENQVVGLVSYGRKTCGQIGIPAVYTNLSAVRDFIDKIITQ</sequence>
<dbReference type="GO" id="GO:0004252">
    <property type="term" value="F:serine-type endopeptidase activity"/>
    <property type="evidence" value="ECO:0007669"/>
    <property type="project" value="InterPro"/>
</dbReference>
<dbReference type="PRINTS" id="PR00722">
    <property type="entry name" value="CHYMOTRYPSIN"/>
</dbReference>
<gene>
    <name evidence="8" type="ORF">RR48_11299</name>
</gene>
<comment type="similarity">
    <text evidence="2">Belongs to the peptidase S1 family.</text>
</comment>
<dbReference type="Gene3D" id="2.40.10.10">
    <property type="entry name" value="Trypsin-like serine proteases"/>
    <property type="match status" value="1"/>
</dbReference>
<dbReference type="EMBL" id="KQ461181">
    <property type="protein sequence ID" value="KPJ07743.1"/>
    <property type="molecule type" value="Genomic_DNA"/>
</dbReference>
<dbReference type="FunFam" id="2.40.10.10:FF:000036">
    <property type="entry name" value="Trypsin beta"/>
    <property type="match status" value="1"/>
</dbReference>
<evidence type="ECO:0000313" key="8">
    <source>
        <dbReference type="EMBL" id="KPJ07743.1"/>
    </source>
</evidence>
<protein>
    <submittedName>
        <fullName evidence="8">Trypsin-1</fullName>
    </submittedName>
</protein>
<dbReference type="GO" id="GO:0005576">
    <property type="term" value="C:extracellular region"/>
    <property type="evidence" value="ECO:0007669"/>
    <property type="project" value="UniProtKB-SubCell"/>
</dbReference>
<dbReference type="InterPro" id="IPR050430">
    <property type="entry name" value="Peptidase_S1"/>
</dbReference>
<dbReference type="InterPro" id="IPR033116">
    <property type="entry name" value="TRYPSIN_SER"/>
</dbReference>
<evidence type="ECO:0000259" key="7">
    <source>
        <dbReference type="PROSITE" id="PS50240"/>
    </source>
</evidence>
<dbReference type="InterPro" id="IPR001254">
    <property type="entry name" value="Trypsin_dom"/>
</dbReference>
<evidence type="ECO:0000256" key="1">
    <source>
        <dbReference type="ARBA" id="ARBA00004239"/>
    </source>
</evidence>
<keyword evidence="3" id="KW-0645">Protease</keyword>
<comment type="subcellular location">
    <subcellularLocation>
        <location evidence="1">Secreted</location>
        <location evidence="1">Extracellular space</location>
    </subcellularLocation>
</comment>
<dbReference type="InterPro" id="IPR009003">
    <property type="entry name" value="Peptidase_S1_PA"/>
</dbReference>
<keyword evidence="4" id="KW-0378">Hydrolase</keyword>
<dbReference type="SMART" id="SM00020">
    <property type="entry name" value="Tryp_SPc"/>
    <property type="match status" value="1"/>
</dbReference>
<dbReference type="InterPro" id="IPR043504">
    <property type="entry name" value="Peptidase_S1_PA_chymotrypsin"/>
</dbReference>
<dbReference type="PANTHER" id="PTHR24276:SF91">
    <property type="entry name" value="AT26814P-RELATED"/>
    <property type="match status" value="1"/>
</dbReference>
<dbReference type="Pfam" id="PF00089">
    <property type="entry name" value="Trypsin"/>
    <property type="match status" value="1"/>
</dbReference>
<name>A0A194QQG0_PAPMA</name>
<evidence type="ECO:0000256" key="5">
    <source>
        <dbReference type="ARBA" id="ARBA00022825"/>
    </source>
</evidence>
<dbReference type="Proteomes" id="UP000053240">
    <property type="component" value="Unassembled WGS sequence"/>
</dbReference>
<proteinExistence type="inferred from homology"/>
<dbReference type="PANTHER" id="PTHR24276">
    <property type="entry name" value="POLYSERASE-RELATED"/>
    <property type="match status" value="1"/>
</dbReference>
<dbReference type="CDD" id="cd00190">
    <property type="entry name" value="Tryp_SPc"/>
    <property type="match status" value="1"/>
</dbReference>
<dbReference type="InterPro" id="IPR001314">
    <property type="entry name" value="Peptidase_S1A"/>
</dbReference>
<reference evidence="8 9" key="1">
    <citation type="journal article" date="2015" name="Nat. Commun.">
        <title>Outbred genome sequencing and CRISPR/Cas9 gene editing in butterflies.</title>
        <authorList>
            <person name="Li X."/>
            <person name="Fan D."/>
            <person name="Zhang W."/>
            <person name="Liu G."/>
            <person name="Zhang L."/>
            <person name="Zhao L."/>
            <person name="Fang X."/>
            <person name="Chen L."/>
            <person name="Dong Y."/>
            <person name="Chen Y."/>
            <person name="Ding Y."/>
            <person name="Zhao R."/>
            <person name="Feng M."/>
            <person name="Zhu Y."/>
            <person name="Feng Y."/>
            <person name="Jiang X."/>
            <person name="Zhu D."/>
            <person name="Xiang H."/>
            <person name="Feng X."/>
            <person name="Li S."/>
            <person name="Wang J."/>
            <person name="Zhang G."/>
            <person name="Kronforst M.R."/>
            <person name="Wang W."/>
        </authorList>
    </citation>
    <scope>NUCLEOTIDE SEQUENCE [LARGE SCALE GENOMIC DNA]</scope>
    <source>
        <strain evidence="8">Ya'a_city_454_Pm</strain>
        <tissue evidence="8">Whole body</tissue>
    </source>
</reference>
<dbReference type="PROSITE" id="PS00135">
    <property type="entry name" value="TRYPSIN_SER"/>
    <property type="match status" value="1"/>
</dbReference>
<keyword evidence="9" id="KW-1185">Reference proteome</keyword>
<dbReference type="GO" id="GO:0006508">
    <property type="term" value="P:proteolysis"/>
    <property type="evidence" value="ECO:0007669"/>
    <property type="project" value="UniProtKB-KW"/>
</dbReference>
<dbReference type="PROSITE" id="PS50240">
    <property type="entry name" value="TRYPSIN_DOM"/>
    <property type="match status" value="1"/>
</dbReference>